<evidence type="ECO:0000256" key="1">
    <source>
        <dbReference type="ARBA" id="ARBA00007359"/>
    </source>
</evidence>
<comment type="similarity">
    <text evidence="1">Belongs to the DNase I family.</text>
</comment>
<keyword evidence="11" id="KW-1185">Reference proteome</keyword>
<dbReference type="InterPro" id="IPR036691">
    <property type="entry name" value="Endo/exonu/phosph_ase_sf"/>
</dbReference>
<organism evidence="10 11">
    <name type="scientific">Scophthalmus maximus</name>
    <name type="common">Turbot</name>
    <name type="synonym">Psetta maxima</name>
    <dbReference type="NCBI Taxonomy" id="52904"/>
    <lineage>
        <taxon>Eukaryota</taxon>
        <taxon>Metazoa</taxon>
        <taxon>Chordata</taxon>
        <taxon>Craniata</taxon>
        <taxon>Vertebrata</taxon>
        <taxon>Euteleostomi</taxon>
        <taxon>Actinopterygii</taxon>
        <taxon>Neopterygii</taxon>
        <taxon>Teleostei</taxon>
        <taxon>Neoteleostei</taxon>
        <taxon>Acanthomorphata</taxon>
        <taxon>Carangaria</taxon>
        <taxon>Pleuronectiformes</taxon>
        <taxon>Pleuronectoidei</taxon>
        <taxon>Scophthalmidae</taxon>
        <taxon>Scophthalmus</taxon>
    </lineage>
</organism>
<name>A0A2U9C3F4_SCOMX</name>
<feature type="domain" description="Endonuclease/exonuclease/phosphatase" evidence="9">
    <location>
        <begin position="463"/>
        <end position="713"/>
    </location>
</feature>
<gene>
    <name evidence="10" type="ORF">SMAX5B_014790</name>
</gene>
<evidence type="ECO:0000313" key="11">
    <source>
        <dbReference type="Proteomes" id="UP000246464"/>
    </source>
</evidence>
<dbReference type="Proteomes" id="UP000246464">
    <property type="component" value="Chromosome 11"/>
</dbReference>
<dbReference type="STRING" id="52904.ENSSMAP00000030655"/>
<dbReference type="CDD" id="cd21912">
    <property type="entry name" value="CC1_T3JAM"/>
    <property type="match status" value="1"/>
</dbReference>
<dbReference type="InterPro" id="IPR016202">
    <property type="entry name" value="DNase_I"/>
</dbReference>
<evidence type="ECO:0000256" key="7">
    <source>
        <dbReference type="SAM" id="Coils"/>
    </source>
</evidence>
<evidence type="ECO:0000256" key="4">
    <source>
        <dbReference type="ARBA" id="ARBA00022759"/>
    </source>
</evidence>
<dbReference type="CDD" id="cd10282">
    <property type="entry name" value="DNase1"/>
    <property type="match status" value="1"/>
</dbReference>
<dbReference type="SMART" id="SM00476">
    <property type="entry name" value="DNaseIc"/>
    <property type="match status" value="1"/>
</dbReference>
<keyword evidence="4" id="KW-0255">Endonuclease</keyword>
<feature type="compositionally biased region" description="Polar residues" evidence="8">
    <location>
        <begin position="55"/>
        <end position="69"/>
    </location>
</feature>
<sequence>MDTLAGIQLSPGKDLDQIAEVRAERRENLRGRNNASIWSEQVTLMRQEKDHSRKQTSTSTTMTKDSNQQRMKRENSINAQKTSIKTVIQTENFQRTFSHQTENILQKKKLRDAGVQTVSGLVTVKESDVQRLAEYLQEALWREEVVKQKLAALQESTSSLMNSSNKIWTARCSEDLLRNKIKALEAQLQVCLQKFPKDGVRKLVVQMEKQKLIYEEKALVALQRATQEKTEALSKAETLQEVQITAQAEAVKWQSLYEELKLSTGQLRETQHLSNERLQQLHSQVELSRSREAELREDVLSLRRENKELRSNICLLAEDNHILREEIQRVRDGCKESQSFEMQDVLTSEEAEPQVTLRRDSEMEEQLRHTQEKLQLKDRECEELQTELHALEQECQSSQARLSQCRDELRQLSHRRRTLEEGDLAKLSFTDGLIILCRMRTEVLLLVAGLCVLNVTSSLKICAFNIQSFGEAKANNQKVMAILLKILSRCDLCLIQEVRDSKGEAIQTLVKDLNRFDKSNSYSYVESERLGRKTYKEQYVYIYRDNVLKVKELYQYPRVDEGTNETDVFSREPFIIRFHSPTTLVKDFVLIGQHTSPKTAMKEIDELYTVFKGIYRKWKNDNVMILGDLNAGCSYVTIKGWRAVRLRSDPRFRWLIGDEQDTTVRKRTHCAYDRIIVHGREIISSVVPGSAQPFNFKESFHLTEQEALEVSDHFPVEVDLKPNHRYLLRHEL</sequence>
<keyword evidence="2" id="KW-0540">Nuclease</keyword>
<evidence type="ECO:0000256" key="8">
    <source>
        <dbReference type="SAM" id="MobiDB-lite"/>
    </source>
</evidence>
<proteinExistence type="inferred from homology"/>
<feature type="coiled-coil region" evidence="7">
    <location>
        <begin position="367"/>
        <end position="422"/>
    </location>
</feature>
<dbReference type="GO" id="GO:0003677">
    <property type="term" value="F:DNA binding"/>
    <property type="evidence" value="ECO:0007669"/>
    <property type="project" value="TreeGrafter"/>
</dbReference>
<dbReference type="AlphaFoldDB" id="A0A2U9C3F4"/>
<evidence type="ECO:0000259" key="9">
    <source>
        <dbReference type="Pfam" id="PF03372"/>
    </source>
</evidence>
<dbReference type="SUPFAM" id="SSF56219">
    <property type="entry name" value="DNase I-like"/>
    <property type="match status" value="1"/>
</dbReference>
<dbReference type="EMBL" id="CP026253">
    <property type="protein sequence ID" value="AWP09552.1"/>
    <property type="molecule type" value="Genomic_DNA"/>
</dbReference>
<evidence type="ECO:0000256" key="6">
    <source>
        <dbReference type="ARBA" id="ARBA00023157"/>
    </source>
</evidence>
<dbReference type="PANTHER" id="PTHR11371:SF11">
    <property type="entry name" value="DEOXYRIBONUCLEASE"/>
    <property type="match status" value="1"/>
</dbReference>
<evidence type="ECO:0000256" key="3">
    <source>
        <dbReference type="ARBA" id="ARBA00022729"/>
    </source>
</evidence>
<evidence type="ECO:0000313" key="10">
    <source>
        <dbReference type="EMBL" id="AWP09552.1"/>
    </source>
</evidence>
<dbReference type="Gene3D" id="3.60.10.10">
    <property type="entry name" value="Endonuclease/exonuclease/phosphatase"/>
    <property type="match status" value="1"/>
</dbReference>
<dbReference type="InterPro" id="IPR005135">
    <property type="entry name" value="Endo/exonuclease/phosphatase"/>
</dbReference>
<dbReference type="GO" id="GO:0006308">
    <property type="term" value="P:DNA catabolic process"/>
    <property type="evidence" value="ECO:0007669"/>
    <property type="project" value="InterPro"/>
</dbReference>
<evidence type="ECO:0000256" key="5">
    <source>
        <dbReference type="ARBA" id="ARBA00022801"/>
    </source>
</evidence>
<protein>
    <submittedName>
        <fullName evidence="10">Putative deoxyribonuclease gamma</fullName>
    </submittedName>
</protein>
<evidence type="ECO:0000256" key="2">
    <source>
        <dbReference type="ARBA" id="ARBA00022722"/>
    </source>
</evidence>
<dbReference type="PRINTS" id="PR00130">
    <property type="entry name" value="DNASEI"/>
</dbReference>
<keyword evidence="7" id="KW-0175">Coiled coil</keyword>
<keyword evidence="5" id="KW-0378">Hydrolase</keyword>
<feature type="region of interest" description="Disordered" evidence="8">
    <location>
        <begin position="40"/>
        <end position="77"/>
    </location>
</feature>
<dbReference type="GO" id="GO:0005634">
    <property type="term" value="C:nucleus"/>
    <property type="evidence" value="ECO:0007669"/>
    <property type="project" value="TreeGrafter"/>
</dbReference>
<dbReference type="FunFam" id="3.60.10.10:FF:000007">
    <property type="entry name" value="Deoxyribonuclease"/>
    <property type="match status" value="1"/>
</dbReference>
<keyword evidence="3" id="KW-0732">Signal</keyword>
<dbReference type="Pfam" id="PF03372">
    <property type="entry name" value="Exo_endo_phos"/>
    <property type="match status" value="1"/>
</dbReference>
<accession>A0A2U9C3F4</accession>
<reference evidence="10 11" key="1">
    <citation type="submission" date="2017-12" db="EMBL/GenBank/DDBJ databases">
        <title>Integrating genomic resources of turbot (Scophthalmus maximus) in depth evaluation of genetic and physical mapping variation across individuals.</title>
        <authorList>
            <person name="Martinez P."/>
        </authorList>
    </citation>
    <scope>NUCLEOTIDE SEQUENCE [LARGE SCALE GENOMIC DNA]</scope>
</reference>
<dbReference type="PANTHER" id="PTHR11371">
    <property type="entry name" value="DEOXYRIBONUCLEASE"/>
    <property type="match status" value="1"/>
</dbReference>
<keyword evidence="6" id="KW-1015">Disulfide bond</keyword>
<dbReference type="GO" id="GO:0004530">
    <property type="term" value="F:deoxyribonuclease I activity"/>
    <property type="evidence" value="ECO:0007669"/>
    <property type="project" value="TreeGrafter"/>
</dbReference>